<dbReference type="Pfam" id="PF13419">
    <property type="entry name" value="HAD_2"/>
    <property type="match status" value="1"/>
</dbReference>
<comment type="caution">
    <text evidence="1">The sequence shown here is derived from an EMBL/GenBank/DDBJ whole genome shotgun (WGS) entry which is preliminary data.</text>
</comment>
<dbReference type="InterPro" id="IPR036412">
    <property type="entry name" value="HAD-like_sf"/>
</dbReference>
<dbReference type="AlphaFoldDB" id="A0A5J4RZ16"/>
<reference evidence="1" key="1">
    <citation type="submission" date="2019-03" db="EMBL/GenBank/DDBJ databases">
        <title>Single cell metagenomics reveals metabolic interactions within the superorganism composed of flagellate Streblomastix strix and complex community of Bacteroidetes bacteria on its surface.</title>
        <authorList>
            <person name="Treitli S.C."/>
            <person name="Kolisko M."/>
            <person name="Husnik F."/>
            <person name="Keeling P."/>
            <person name="Hampl V."/>
        </authorList>
    </citation>
    <scope>NUCLEOTIDE SEQUENCE</scope>
    <source>
        <strain evidence="1">STM</strain>
    </source>
</reference>
<evidence type="ECO:0000313" key="1">
    <source>
        <dbReference type="EMBL" id="KAA6338311.1"/>
    </source>
</evidence>
<dbReference type="InterPro" id="IPR023198">
    <property type="entry name" value="PGP-like_dom2"/>
</dbReference>
<organism evidence="1">
    <name type="scientific">termite gut metagenome</name>
    <dbReference type="NCBI Taxonomy" id="433724"/>
    <lineage>
        <taxon>unclassified sequences</taxon>
        <taxon>metagenomes</taxon>
        <taxon>organismal metagenomes</taxon>
    </lineage>
</organism>
<dbReference type="Gene3D" id="3.40.50.1000">
    <property type="entry name" value="HAD superfamily/HAD-like"/>
    <property type="match status" value="1"/>
</dbReference>
<protein>
    <recommendedName>
        <fullName evidence="2">HAD family phosphatase</fullName>
    </recommendedName>
</protein>
<dbReference type="InterPro" id="IPR023214">
    <property type="entry name" value="HAD_sf"/>
</dbReference>
<dbReference type="EMBL" id="SNRY01000628">
    <property type="protein sequence ID" value="KAA6338311.1"/>
    <property type="molecule type" value="Genomic_DNA"/>
</dbReference>
<dbReference type="InterPro" id="IPR041492">
    <property type="entry name" value="HAD_2"/>
</dbReference>
<evidence type="ECO:0008006" key="2">
    <source>
        <dbReference type="Google" id="ProtNLM"/>
    </source>
</evidence>
<gene>
    <name evidence="1" type="ORF">EZS27_013677</name>
</gene>
<sequence>MFGERNWEFNKLITSDSALFFDMDGTLIDTDYANFLSYKKAIELVLQKDFDLPHNPTQRFNRSLLRRAIPNLTEKELEMIICEKEKCYSDFLSETQLNSEIVEVLFNYYTTNKTVLVTNCRKDRALATLSHHGLTNKFSDFFFRQIDDKEKVNKFQNAILKMSMSPNLIIAFENEDDEIADAIIAGIQYINPKL</sequence>
<name>A0A5J4RZ16_9ZZZZ</name>
<dbReference type="Gene3D" id="1.10.150.240">
    <property type="entry name" value="Putative phosphatase, domain 2"/>
    <property type="match status" value="1"/>
</dbReference>
<proteinExistence type="predicted"/>
<accession>A0A5J4RZ16</accession>
<dbReference type="SUPFAM" id="SSF56784">
    <property type="entry name" value="HAD-like"/>
    <property type="match status" value="1"/>
</dbReference>